<dbReference type="EMBL" id="JAKGAQ010000002">
    <property type="protein sequence ID" value="MCF2871338.1"/>
    <property type="molecule type" value="Genomic_DNA"/>
</dbReference>
<dbReference type="Gene3D" id="3.40.50.720">
    <property type="entry name" value="NAD(P)-binding Rossmann-like Domain"/>
    <property type="match status" value="2"/>
</dbReference>
<dbReference type="PIRSF" id="PIRSF000124">
    <property type="entry name" value="UDPglc_GDPman_dh"/>
    <property type="match status" value="1"/>
</dbReference>
<name>A0ABS9CZ43_9RHOB</name>
<dbReference type="SUPFAM" id="SSF51735">
    <property type="entry name" value="NAD(P)-binding Rossmann-fold domains"/>
    <property type="match status" value="1"/>
</dbReference>
<comment type="catalytic activity">
    <reaction evidence="7 8">
        <text>UDP-alpha-D-glucose + 2 NAD(+) + H2O = UDP-alpha-D-glucuronate + 2 NADH + 3 H(+)</text>
        <dbReference type="Rhea" id="RHEA:23596"/>
        <dbReference type="ChEBI" id="CHEBI:15377"/>
        <dbReference type="ChEBI" id="CHEBI:15378"/>
        <dbReference type="ChEBI" id="CHEBI:57540"/>
        <dbReference type="ChEBI" id="CHEBI:57945"/>
        <dbReference type="ChEBI" id="CHEBI:58052"/>
        <dbReference type="ChEBI" id="CHEBI:58885"/>
        <dbReference type="EC" id="1.1.1.22"/>
    </reaction>
</comment>
<dbReference type="InterPro" id="IPR014026">
    <property type="entry name" value="UDP-Glc/GDP-Man_DH_dimer"/>
</dbReference>
<dbReference type="RefSeq" id="WP_235225606.1">
    <property type="nucleotide sequence ID" value="NZ_JAKGAQ010000002.1"/>
</dbReference>
<sequence>MKIAVIGTGYVGLVSGVCFSDFGHDVVCVDKDPSKIAKLEAGEVPIYEPGLEELMAKNVEAGRLTFTMNLAEAIDGADAVFIAVGTPTRRGDGHADLTYVMAVAEEIALAAKHYTVIVTKSTVPVGTNRQVKQVVRKANPDLDFDVASNPEFLREGAAIDDFMRPDRVVVGVQSERAGDIMNDVYRPLFLRDFPVVITDLESAEMIKYAANAFLATKITFINEIAALCERTGADIKQVSKGMGLDGRIGNKFLHAGPGYGGSCFPKDTKALARIGQEHAVPMQITEAVIKVNDEVKRRMVDKLLELCDDSFNGKTVAVLGVTFKPNTDDMRDAPSLTIIPALVGGGAKVRVVDPQGKHEGEALLPGVKWMDDPYKAARNADLVVVLTEWNEFRGLDLSQIAEHMVTPRMADLRNIYSNKDAKRAGFDSYVSIGRAPYEASADQED</sequence>
<evidence type="ECO:0000313" key="11">
    <source>
        <dbReference type="Proteomes" id="UP001200557"/>
    </source>
</evidence>
<dbReference type="NCBIfam" id="TIGR03026">
    <property type="entry name" value="NDP-sugDHase"/>
    <property type="match status" value="1"/>
</dbReference>
<gene>
    <name evidence="10" type="ORF">L0664_09710</name>
</gene>
<dbReference type="InterPro" id="IPR017476">
    <property type="entry name" value="UDP-Glc/GDP-Man"/>
</dbReference>
<dbReference type="EC" id="1.1.1.22" evidence="3 8"/>
<dbReference type="Gene3D" id="1.20.5.100">
    <property type="entry name" value="Cytochrome c1, transmembrane anchor, C-terminal"/>
    <property type="match status" value="1"/>
</dbReference>
<comment type="pathway">
    <text evidence="1">Nucleotide-sugar biosynthesis; UDP-alpha-D-glucuronate biosynthesis; UDP-alpha-D-glucuronate from UDP-alpha-D-glucose: step 1/1.</text>
</comment>
<evidence type="ECO:0000259" key="9">
    <source>
        <dbReference type="SMART" id="SM00984"/>
    </source>
</evidence>
<dbReference type="InterPro" id="IPR036220">
    <property type="entry name" value="UDP-Glc/GDP-Man_DH_C_sf"/>
</dbReference>
<evidence type="ECO:0000256" key="3">
    <source>
        <dbReference type="ARBA" id="ARBA00012954"/>
    </source>
</evidence>
<dbReference type="Pfam" id="PF03721">
    <property type="entry name" value="UDPG_MGDP_dh_N"/>
    <property type="match status" value="1"/>
</dbReference>
<keyword evidence="11" id="KW-1185">Reference proteome</keyword>
<dbReference type="InterPro" id="IPR008927">
    <property type="entry name" value="6-PGluconate_DH-like_C_sf"/>
</dbReference>
<evidence type="ECO:0000256" key="2">
    <source>
        <dbReference type="ARBA" id="ARBA00006601"/>
    </source>
</evidence>
<reference evidence="10 11" key="1">
    <citation type="submission" date="2022-01" db="EMBL/GenBank/DDBJ databases">
        <title>Octadecabacter sp. nov., isolated from a marine alga.</title>
        <authorList>
            <person name="Jin M.S."/>
            <person name="Kim H.M."/>
            <person name="Han D.M."/>
            <person name="Jung J.J."/>
            <person name="Jeon C.O."/>
        </authorList>
    </citation>
    <scope>NUCLEOTIDE SEQUENCE [LARGE SCALE GENOMIC DNA]</scope>
    <source>
        <strain evidence="10 11">G9-8</strain>
    </source>
</reference>
<accession>A0ABS9CZ43</accession>
<dbReference type="Pfam" id="PF03720">
    <property type="entry name" value="UDPG_MGDP_dh_C"/>
    <property type="match status" value="1"/>
</dbReference>
<keyword evidence="6 8" id="KW-0520">NAD</keyword>
<dbReference type="InterPro" id="IPR001732">
    <property type="entry name" value="UDP-Glc/GDP-Man_DH_N"/>
</dbReference>
<proteinExistence type="inferred from homology"/>
<protein>
    <recommendedName>
        <fullName evidence="4 8">UDP-glucose 6-dehydrogenase</fullName>
        <ecNumber evidence="3 8">1.1.1.22</ecNumber>
    </recommendedName>
</protein>
<comment type="similarity">
    <text evidence="2 8">Belongs to the UDP-glucose/GDP-mannose dehydrogenase family.</text>
</comment>
<comment type="caution">
    <text evidence="10">The sequence shown here is derived from an EMBL/GenBank/DDBJ whole genome shotgun (WGS) entry which is preliminary data.</text>
</comment>
<evidence type="ECO:0000313" key="10">
    <source>
        <dbReference type="EMBL" id="MCF2871338.1"/>
    </source>
</evidence>
<dbReference type="InterPro" id="IPR028357">
    <property type="entry name" value="UDPglc_DH_bac"/>
</dbReference>
<evidence type="ECO:0000256" key="7">
    <source>
        <dbReference type="ARBA" id="ARBA00047473"/>
    </source>
</evidence>
<feature type="domain" description="UDP-glucose/GDP-mannose dehydrogenase C-terminal" evidence="9">
    <location>
        <begin position="317"/>
        <end position="418"/>
    </location>
</feature>
<dbReference type="SUPFAM" id="SSF48179">
    <property type="entry name" value="6-phosphogluconate dehydrogenase C-terminal domain-like"/>
    <property type="match status" value="1"/>
</dbReference>
<dbReference type="InterPro" id="IPR036291">
    <property type="entry name" value="NAD(P)-bd_dom_sf"/>
</dbReference>
<dbReference type="PIRSF" id="PIRSF500134">
    <property type="entry name" value="UDPglc_DH_bac"/>
    <property type="match status" value="1"/>
</dbReference>
<evidence type="ECO:0000256" key="6">
    <source>
        <dbReference type="ARBA" id="ARBA00023027"/>
    </source>
</evidence>
<dbReference type="Pfam" id="PF00984">
    <property type="entry name" value="UDPG_MGDP_dh"/>
    <property type="match status" value="1"/>
</dbReference>
<organism evidence="10 11">
    <name type="scientific">Octadecabacter dasysiphoniae</name>
    <dbReference type="NCBI Taxonomy" id="2909341"/>
    <lineage>
        <taxon>Bacteria</taxon>
        <taxon>Pseudomonadati</taxon>
        <taxon>Pseudomonadota</taxon>
        <taxon>Alphaproteobacteria</taxon>
        <taxon>Rhodobacterales</taxon>
        <taxon>Roseobacteraceae</taxon>
        <taxon>Octadecabacter</taxon>
    </lineage>
</organism>
<evidence type="ECO:0000256" key="1">
    <source>
        <dbReference type="ARBA" id="ARBA00004701"/>
    </source>
</evidence>
<evidence type="ECO:0000256" key="4">
    <source>
        <dbReference type="ARBA" id="ARBA00015132"/>
    </source>
</evidence>
<dbReference type="PANTHER" id="PTHR43750">
    <property type="entry name" value="UDP-GLUCOSE 6-DEHYDROGENASE TUAD"/>
    <property type="match status" value="1"/>
</dbReference>
<evidence type="ECO:0000256" key="8">
    <source>
        <dbReference type="PIRNR" id="PIRNR000124"/>
    </source>
</evidence>
<keyword evidence="5 8" id="KW-0560">Oxidoreductase</keyword>
<evidence type="ECO:0000256" key="5">
    <source>
        <dbReference type="ARBA" id="ARBA00023002"/>
    </source>
</evidence>
<dbReference type="PANTHER" id="PTHR43750:SF3">
    <property type="entry name" value="UDP-GLUCOSE 6-DEHYDROGENASE TUAD"/>
    <property type="match status" value="1"/>
</dbReference>
<dbReference type="SUPFAM" id="SSF52413">
    <property type="entry name" value="UDP-glucose/GDP-mannose dehydrogenase C-terminal domain"/>
    <property type="match status" value="1"/>
</dbReference>
<dbReference type="SMART" id="SM00984">
    <property type="entry name" value="UDPG_MGDP_dh_C"/>
    <property type="match status" value="1"/>
</dbReference>
<dbReference type="InterPro" id="IPR014027">
    <property type="entry name" value="UDP-Glc/GDP-Man_DH_C"/>
</dbReference>
<dbReference type="Proteomes" id="UP001200557">
    <property type="component" value="Unassembled WGS sequence"/>
</dbReference>